<protein>
    <recommendedName>
        <fullName evidence="1">Small nuclear ribonucleoprotein Prp3 C-terminal domain-containing protein</fullName>
    </recommendedName>
</protein>
<dbReference type="InterPro" id="IPR010541">
    <property type="entry name" value="Prp3_C"/>
</dbReference>
<dbReference type="PIRSF" id="PIRSF038021">
    <property type="entry name" value="UCP038021_RWDD2"/>
    <property type="match status" value="1"/>
</dbReference>
<reference evidence="2 3" key="1">
    <citation type="submission" date="2016-07" db="EMBL/GenBank/DDBJ databases">
        <title>Pervasive Adenine N6-methylation of Active Genes in Fungi.</title>
        <authorList>
            <consortium name="DOE Joint Genome Institute"/>
            <person name="Mondo S.J."/>
            <person name="Dannebaum R.O."/>
            <person name="Kuo R.C."/>
            <person name="Labutti K."/>
            <person name="Haridas S."/>
            <person name="Kuo A."/>
            <person name="Salamov A."/>
            <person name="Ahrendt S.R."/>
            <person name="Lipzen A."/>
            <person name="Sullivan W."/>
            <person name="Andreopoulos W.B."/>
            <person name="Clum A."/>
            <person name="Lindquist E."/>
            <person name="Daum C."/>
            <person name="Ramamoorthy G.K."/>
            <person name="Gryganskyi A."/>
            <person name="Culley D."/>
            <person name="Magnuson J.K."/>
            <person name="James T.Y."/>
            <person name="O'Malley M.A."/>
            <person name="Stajich J.E."/>
            <person name="Spatafora J.W."/>
            <person name="Visel A."/>
            <person name="Grigoriev I.V."/>
        </authorList>
    </citation>
    <scope>NUCLEOTIDE SEQUENCE [LARGE SCALE GENOMIC DNA]</scope>
    <source>
        <strain evidence="2 3">12-1054</strain>
    </source>
</reference>
<sequence>MYQEDELAILPEDLTLLQQLEQLDHLPDALVAQLHAKRTLDARLMVKIDKEHTLTLLVKYAFFPASEEEGPTISLIRPTFLSRLEFEKLAAGLPSGEDVLASASQYLLDEAPRLIARDEMETRQEAATNDALARIWFYLPSLSTRSKRLDMCRLAPHYNLTGFVLAGKPGVLCLEGTPRQAQAYMADIKCNSWADIPSFQKKITERLREDNIDARRFQDMAEITDAIAQHGQRGNRGDLGQVEAFLKERDLGHVFGFVFMQQM</sequence>
<dbReference type="Proteomes" id="UP000193685">
    <property type="component" value="Unassembled WGS sequence"/>
</dbReference>
<name>A0A1Y2FF75_PROLT</name>
<proteinExistence type="predicted"/>
<dbReference type="InterPro" id="IPR059181">
    <property type="entry name" value="RWDD2A-B_C"/>
</dbReference>
<dbReference type="GeneID" id="63787797"/>
<evidence type="ECO:0000259" key="1">
    <source>
        <dbReference type="Pfam" id="PF06544"/>
    </source>
</evidence>
<dbReference type="OrthoDB" id="432412at2759"/>
<dbReference type="Pfam" id="PF06544">
    <property type="entry name" value="Prp3_C"/>
    <property type="match status" value="1"/>
</dbReference>
<dbReference type="OMA" id="MYQEDEL"/>
<dbReference type="STRING" id="56484.A0A1Y2FF75"/>
<evidence type="ECO:0000313" key="2">
    <source>
        <dbReference type="EMBL" id="ORY82561.1"/>
    </source>
</evidence>
<gene>
    <name evidence="2" type="ORF">BCR37DRAFT_392770</name>
</gene>
<dbReference type="InterPro" id="IPR017359">
    <property type="entry name" value="Phi-like"/>
</dbReference>
<comment type="caution">
    <text evidence="2">The sequence shown here is derived from an EMBL/GenBank/DDBJ whole genome shotgun (WGS) entry which is preliminary data.</text>
</comment>
<dbReference type="PANTHER" id="PTHR15955">
    <property type="entry name" value="RWD DOMAIN CONTAINING PROTEIN 2"/>
    <property type="match status" value="1"/>
</dbReference>
<dbReference type="AlphaFoldDB" id="A0A1Y2FF75"/>
<dbReference type="RefSeq" id="XP_040725432.1">
    <property type="nucleotide sequence ID" value="XM_040871198.1"/>
</dbReference>
<organism evidence="2 3">
    <name type="scientific">Protomyces lactucae-debilis</name>
    <dbReference type="NCBI Taxonomy" id="2754530"/>
    <lineage>
        <taxon>Eukaryota</taxon>
        <taxon>Fungi</taxon>
        <taxon>Dikarya</taxon>
        <taxon>Ascomycota</taxon>
        <taxon>Taphrinomycotina</taxon>
        <taxon>Taphrinomycetes</taxon>
        <taxon>Taphrinales</taxon>
        <taxon>Protomycetaceae</taxon>
        <taxon>Protomyces</taxon>
    </lineage>
</organism>
<dbReference type="EMBL" id="MCFI01000009">
    <property type="protein sequence ID" value="ORY82561.1"/>
    <property type="molecule type" value="Genomic_DNA"/>
</dbReference>
<evidence type="ECO:0000313" key="3">
    <source>
        <dbReference type="Proteomes" id="UP000193685"/>
    </source>
</evidence>
<keyword evidence="3" id="KW-1185">Reference proteome</keyword>
<dbReference type="CDD" id="cd24163">
    <property type="entry name" value="RWDD2_C"/>
    <property type="match status" value="1"/>
</dbReference>
<accession>A0A1Y2FF75</accession>
<dbReference type="PANTHER" id="PTHR15955:SF10">
    <property type="entry name" value="DUF1115 DOMAIN PROTEIN (AFU_ORTHOLOGUE AFUA_5G14750)"/>
    <property type="match status" value="1"/>
</dbReference>
<feature type="domain" description="Small nuclear ribonucleoprotein Prp3 C-terminal" evidence="1">
    <location>
        <begin position="136"/>
        <end position="210"/>
    </location>
</feature>